<evidence type="ECO:0000313" key="1">
    <source>
        <dbReference type="EMBL" id="SCY98037.1"/>
    </source>
</evidence>
<accession>A0A1G5KBW7</accession>
<reference evidence="2" key="1">
    <citation type="submission" date="2016-10" db="EMBL/GenBank/DDBJ databases">
        <authorList>
            <person name="Varghese N."/>
            <person name="Submissions S."/>
        </authorList>
    </citation>
    <scope>NUCLEOTIDE SEQUENCE [LARGE SCALE GENOMIC DNA]</scope>
    <source>
        <strain evidence="2">BL9</strain>
    </source>
</reference>
<dbReference type="EMBL" id="FMVM01000014">
    <property type="protein sequence ID" value="SCY98037.1"/>
    <property type="molecule type" value="Genomic_DNA"/>
</dbReference>
<dbReference type="InterPro" id="IPR008930">
    <property type="entry name" value="Terpenoid_cyclase/PrenylTrfase"/>
</dbReference>
<dbReference type="SUPFAM" id="SSF48239">
    <property type="entry name" value="Terpenoid cyclases/Protein prenyltransferases"/>
    <property type="match status" value="1"/>
</dbReference>
<evidence type="ECO:0008006" key="3">
    <source>
        <dbReference type="Google" id="ProtNLM"/>
    </source>
</evidence>
<organism evidence="1 2">
    <name type="scientific">Paenibacillus polysaccharolyticus</name>
    <dbReference type="NCBI Taxonomy" id="582692"/>
    <lineage>
        <taxon>Bacteria</taxon>
        <taxon>Bacillati</taxon>
        <taxon>Bacillota</taxon>
        <taxon>Bacilli</taxon>
        <taxon>Bacillales</taxon>
        <taxon>Paenibacillaceae</taxon>
        <taxon>Paenibacillus</taxon>
    </lineage>
</organism>
<dbReference type="RefSeq" id="WP_090923232.1">
    <property type="nucleotide sequence ID" value="NZ_FMVM01000014.1"/>
</dbReference>
<protein>
    <recommendedName>
        <fullName evidence="3">Prenyltransferase and squalene oxidase repeat-containing protein</fullName>
    </recommendedName>
</protein>
<sequence length="283" mass="32175">MRQNGGYSMSVSIDKARDFVYANGVLWEQALFSYLFDAGSVERLYQCLLCYKNADGGWGHGLEHDIKCPDSHPLALEFLLTMGRDMNLPLTEVLTGTVDWVERNRYEDGSLKNPDSLHKYPHASWWSGGGQSTPDSITGNLIKQGICSASLAALTSKWAKSNLTLEHIQANDWLFMAYHAHDYYLNLEDTPENRPFIEVTIDNILKCAQSATEKNQFTLFQFANSPDTRVAQVMPKDLLNKLLNDLENSQREDGGWSDEHDLKHWQAYNTIFTLSVLRNYGRL</sequence>
<proteinExistence type="predicted"/>
<dbReference type="STRING" id="582692.SAMN05720606_11479"/>
<gene>
    <name evidence="1" type="ORF">SAMN05720606_11479</name>
</gene>
<dbReference type="AlphaFoldDB" id="A0A1G5KBW7"/>
<evidence type="ECO:0000313" key="2">
    <source>
        <dbReference type="Proteomes" id="UP000198538"/>
    </source>
</evidence>
<dbReference type="Proteomes" id="UP000198538">
    <property type="component" value="Unassembled WGS sequence"/>
</dbReference>
<name>A0A1G5KBW7_9BACL</name>
<keyword evidence="2" id="KW-1185">Reference proteome</keyword>